<protein>
    <submittedName>
        <fullName evidence="1">Uncharacterized protein</fullName>
    </submittedName>
</protein>
<dbReference type="OrthoDB" id="2789130at2759"/>
<organism evidence="1 2">
    <name type="scientific">Fomitopsis schrenkii</name>
    <name type="common">Brown rot fungus</name>
    <dbReference type="NCBI Taxonomy" id="2126942"/>
    <lineage>
        <taxon>Eukaryota</taxon>
        <taxon>Fungi</taxon>
        <taxon>Dikarya</taxon>
        <taxon>Basidiomycota</taxon>
        <taxon>Agaricomycotina</taxon>
        <taxon>Agaricomycetes</taxon>
        <taxon>Polyporales</taxon>
        <taxon>Fomitopsis</taxon>
    </lineage>
</organism>
<dbReference type="InParanoid" id="S8DN66"/>
<accession>S8DN66</accession>
<proteinExistence type="predicted"/>
<dbReference type="AlphaFoldDB" id="S8DN66"/>
<feature type="non-terminal residue" evidence="1">
    <location>
        <position position="165"/>
    </location>
</feature>
<name>S8DN66_FOMSC</name>
<sequence length="165" mass="19213">LDRRIRCLPPAYGARHFKNGISALSQVSGTERKHIARILLACLVGKIPQEVMTAFRAILDFIYLAQYPAHDNDTLEYMEKALKTFHKHKSVLIKLGIREHLNIPKFHSLQHYVESIKLLGATDNYNTEAFERFHIDYAKAAWRATNRRDARPQMALWLSRREKMV</sequence>
<dbReference type="STRING" id="743788.S8DN66"/>
<dbReference type="Proteomes" id="UP000015241">
    <property type="component" value="Unassembled WGS sequence"/>
</dbReference>
<dbReference type="HOGENOM" id="CLU_006344_12_2_1"/>
<reference evidence="1 2" key="1">
    <citation type="journal article" date="2012" name="Science">
        <title>The Paleozoic origin of enzymatic lignin decomposition reconstructed from 31 fungal genomes.</title>
        <authorList>
            <person name="Floudas D."/>
            <person name="Binder M."/>
            <person name="Riley R."/>
            <person name="Barry K."/>
            <person name="Blanchette R.A."/>
            <person name="Henrissat B."/>
            <person name="Martinez A.T."/>
            <person name="Otillar R."/>
            <person name="Spatafora J.W."/>
            <person name="Yadav J.S."/>
            <person name="Aerts A."/>
            <person name="Benoit I."/>
            <person name="Boyd A."/>
            <person name="Carlson A."/>
            <person name="Copeland A."/>
            <person name="Coutinho P.M."/>
            <person name="de Vries R.P."/>
            <person name="Ferreira P."/>
            <person name="Findley K."/>
            <person name="Foster B."/>
            <person name="Gaskell J."/>
            <person name="Glotzer D."/>
            <person name="Gorecki P."/>
            <person name="Heitman J."/>
            <person name="Hesse C."/>
            <person name="Hori C."/>
            <person name="Igarashi K."/>
            <person name="Jurgens J.A."/>
            <person name="Kallen N."/>
            <person name="Kersten P."/>
            <person name="Kohler A."/>
            <person name="Kuees U."/>
            <person name="Kumar T.K.A."/>
            <person name="Kuo A."/>
            <person name="LaButti K."/>
            <person name="Larrondo L.F."/>
            <person name="Lindquist E."/>
            <person name="Ling A."/>
            <person name="Lombard V."/>
            <person name="Lucas S."/>
            <person name="Lundell T."/>
            <person name="Martin R."/>
            <person name="McLaughlin D.J."/>
            <person name="Morgenstern I."/>
            <person name="Morin E."/>
            <person name="Murat C."/>
            <person name="Nagy L.G."/>
            <person name="Nolan M."/>
            <person name="Ohm R.A."/>
            <person name="Patyshakuliyeva A."/>
            <person name="Rokas A."/>
            <person name="Ruiz-Duenas F.J."/>
            <person name="Sabat G."/>
            <person name="Salamov A."/>
            <person name="Samejima M."/>
            <person name="Schmutz J."/>
            <person name="Slot J.C."/>
            <person name="St John F."/>
            <person name="Stenlid J."/>
            <person name="Sun H."/>
            <person name="Sun S."/>
            <person name="Syed K."/>
            <person name="Tsang A."/>
            <person name="Wiebenga A."/>
            <person name="Young D."/>
            <person name="Pisabarro A."/>
            <person name="Eastwood D.C."/>
            <person name="Martin F."/>
            <person name="Cullen D."/>
            <person name="Grigoriev I.V."/>
            <person name="Hibbett D.S."/>
        </authorList>
    </citation>
    <scope>NUCLEOTIDE SEQUENCE</scope>
    <source>
        <strain evidence="2">FP-58527</strain>
    </source>
</reference>
<feature type="non-terminal residue" evidence="1">
    <location>
        <position position="1"/>
    </location>
</feature>
<keyword evidence="2" id="KW-1185">Reference proteome</keyword>
<evidence type="ECO:0000313" key="1">
    <source>
        <dbReference type="EMBL" id="EPS94102.1"/>
    </source>
</evidence>
<evidence type="ECO:0000313" key="2">
    <source>
        <dbReference type="Proteomes" id="UP000015241"/>
    </source>
</evidence>
<gene>
    <name evidence="1" type="ORF">FOMPIDRAFT_1079245</name>
</gene>
<dbReference type="EMBL" id="KE504245">
    <property type="protein sequence ID" value="EPS94102.1"/>
    <property type="molecule type" value="Genomic_DNA"/>
</dbReference>